<dbReference type="SMART" id="SM00248">
    <property type="entry name" value="ANK"/>
    <property type="match status" value="11"/>
</dbReference>
<keyword evidence="2 3" id="KW-0040">ANK repeat</keyword>
<dbReference type="InterPro" id="IPR036770">
    <property type="entry name" value="Ankyrin_rpt-contain_sf"/>
</dbReference>
<organism evidence="4 5">
    <name type="scientific">Trichogramma kaykai</name>
    <dbReference type="NCBI Taxonomy" id="54128"/>
    <lineage>
        <taxon>Eukaryota</taxon>
        <taxon>Metazoa</taxon>
        <taxon>Ecdysozoa</taxon>
        <taxon>Arthropoda</taxon>
        <taxon>Hexapoda</taxon>
        <taxon>Insecta</taxon>
        <taxon>Pterygota</taxon>
        <taxon>Neoptera</taxon>
        <taxon>Endopterygota</taxon>
        <taxon>Hymenoptera</taxon>
        <taxon>Apocrita</taxon>
        <taxon>Proctotrupomorpha</taxon>
        <taxon>Chalcidoidea</taxon>
        <taxon>Trichogrammatidae</taxon>
        <taxon>Trichogramma</taxon>
    </lineage>
</organism>
<gene>
    <name evidence="4" type="ORF">TKK_013805</name>
</gene>
<dbReference type="SUPFAM" id="SSF48403">
    <property type="entry name" value="Ankyrin repeat"/>
    <property type="match status" value="1"/>
</dbReference>
<sequence>MMDLKKLKILDLGIKADRSFFLSKLYPIISQWEGEPPKLLESFESKEIEWLLIEEIENSKIVSFLEFVIKTGYKDKPEYDKSNAPLWIRRTTAIHRAVQNKADSEVISKLFLIYDTFDVNYIDETGLTHYHAACKYGLPEIVEKFLVRRQDPNSLDRYSMNRPLHLALANRRIEVARLLLRSGANPHSINGKKSNPLHIICKTRCDDIETANLLFEFSDEKNHLLLVNAQDKFGMTPLHYALFYKHVKLSELLLRKGANPNLASQKGLTALHVICKKCSDDTMLQMLFDICDEKNQLVQLNIKGIFGDTPLHTALINENEKAAELLLRKGANANLTNNDGSTPLHLIVQKKYHQTAEIFFHVNTENNQLVNALDRYGLAPIHYAFELHDTIMANLLVKNGADLNLRDSEGRTPLHIVCKVESVDIGESLARKFFEISDEQCRTVQINAGDNHGLTPLQWAVARFLRETVDLLVDRGADWSCLVNPTDENFKEVFDESTDTSDSELTTKIALNTCDIRKSLEGKECNMELDIDEELVNDDDDPDKEEKEILMKYLENHGCNPSSMDTTDDEYEGFVRFILFLRKLDKQTLWLGYPWDSTSLEILTRYPILGQKPSCL</sequence>
<dbReference type="InterPro" id="IPR002110">
    <property type="entry name" value="Ankyrin_rpt"/>
</dbReference>
<evidence type="ECO:0000313" key="5">
    <source>
        <dbReference type="Proteomes" id="UP001627154"/>
    </source>
</evidence>
<reference evidence="4 5" key="1">
    <citation type="journal article" date="2024" name="bioRxiv">
        <title>A reference genome for Trichogramma kaykai: A tiny desert-dwelling parasitoid wasp with competing sex-ratio distorters.</title>
        <authorList>
            <person name="Culotta J."/>
            <person name="Lindsey A.R."/>
        </authorList>
    </citation>
    <scope>NUCLEOTIDE SEQUENCE [LARGE SCALE GENOMIC DNA]</scope>
    <source>
        <strain evidence="4 5">KSX58</strain>
    </source>
</reference>
<dbReference type="PROSITE" id="PS50088">
    <property type="entry name" value="ANK_REPEAT"/>
    <property type="match status" value="5"/>
</dbReference>
<name>A0ABD2WFJ0_9HYME</name>
<feature type="repeat" description="ANK" evidence="3">
    <location>
        <begin position="159"/>
        <end position="191"/>
    </location>
</feature>
<feature type="repeat" description="ANK" evidence="3">
    <location>
        <begin position="452"/>
        <end position="478"/>
    </location>
</feature>
<evidence type="ECO:0000313" key="4">
    <source>
        <dbReference type="EMBL" id="KAL3391479.1"/>
    </source>
</evidence>
<feature type="repeat" description="ANK" evidence="3">
    <location>
        <begin position="306"/>
        <end position="338"/>
    </location>
</feature>
<dbReference type="Gene3D" id="1.25.40.20">
    <property type="entry name" value="Ankyrin repeat-containing domain"/>
    <property type="match status" value="3"/>
</dbReference>
<keyword evidence="1" id="KW-0677">Repeat</keyword>
<feature type="repeat" description="ANK" evidence="3">
    <location>
        <begin position="376"/>
        <end position="408"/>
    </location>
</feature>
<dbReference type="PANTHER" id="PTHR24124:SF14">
    <property type="entry name" value="CHROMOSOME UNDETERMINED SCAFFOLD_25, WHOLE GENOME SHOTGUN SEQUENCE"/>
    <property type="match status" value="1"/>
</dbReference>
<dbReference type="Proteomes" id="UP001627154">
    <property type="component" value="Unassembled WGS sequence"/>
</dbReference>
<evidence type="ECO:0000256" key="1">
    <source>
        <dbReference type="ARBA" id="ARBA00022737"/>
    </source>
</evidence>
<accession>A0ABD2WFJ0</accession>
<dbReference type="Pfam" id="PF12796">
    <property type="entry name" value="Ank_2"/>
    <property type="match status" value="3"/>
</dbReference>
<dbReference type="AlphaFoldDB" id="A0ABD2WFJ0"/>
<feature type="repeat" description="ANK" evidence="3">
    <location>
        <begin position="233"/>
        <end position="265"/>
    </location>
</feature>
<comment type="caution">
    <text evidence="4">The sequence shown here is derived from an EMBL/GenBank/DDBJ whole genome shotgun (WGS) entry which is preliminary data.</text>
</comment>
<dbReference type="PANTHER" id="PTHR24124">
    <property type="entry name" value="ANKYRIN REPEAT FAMILY A"/>
    <property type="match status" value="1"/>
</dbReference>
<dbReference type="EMBL" id="JBJJXI010000109">
    <property type="protein sequence ID" value="KAL3391479.1"/>
    <property type="molecule type" value="Genomic_DNA"/>
</dbReference>
<evidence type="ECO:0000256" key="2">
    <source>
        <dbReference type="ARBA" id="ARBA00023043"/>
    </source>
</evidence>
<evidence type="ECO:0000256" key="3">
    <source>
        <dbReference type="PROSITE-ProRule" id="PRU00023"/>
    </source>
</evidence>
<dbReference type="PRINTS" id="PR01415">
    <property type="entry name" value="ANKYRIN"/>
</dbReference>
<keyword evidence="5" id="KW-1185">Reference proteome</keyword>
<dbReference type="PROSITE" id="PS50297">
    <property type="entry name" value="ANK_REP_REGION"/>
    <property type="match status" value="5"/>
</dbReference>
<proteinExistence type="predicted"/>
<protein>
    <submittedName>
        <fullName evidence="4">Uncharacterized protein</fullName>
    </submittedName>
</protein>